<dbReference type="AlphaFoldDB" id="A0AAV1ZGI4"/>
<sequence length="441" mass="51527">MKGKCFLLIVWTTLLIGCSLVHAEESHKLVKRQFPARSGGGGFPLSRRRQFPPPEELEESEYVDSDEDVKNAAPAFRGRQPPPSPEEDYPDDQSYTEAPKVTTPSPPQATPRISVFNNRSFNSQRPRGRGRLRTRTSSTTTTTTTTTTQAPPPEEYYYYYEDEEEGPKNQPIATTTSTTTTTTTPRPRPSINRPRPVSSRTRTSSARPPVKFDPESQFAPPPEEPVEIKVETTRAPKRFTTSSTPKPEDTGGIPAHLRHKYRPRTDGRFIDFLRDPNRPRELKGFDLTDYPFYIVVPDDIDFDCDDRKDGYYASIPHKCQLFHYCFAGARYDFLCANYTLYDQTTFTCRFANNVDCESSAKYYFRNDDLWKETTTTEAPTKPPRRRSRPRPRDEDYEEDDYDYEDEEEEERRRRPLKRRRNRRKNRRRPYEDEEDEEKKKK</sequence>
<dbReference type="Pfam" id="PF01607">
    <property type="entry name" value="CBM_14"/>
    <property type="match status" value="1"/>
</dbReference>
<feature type="compositionally biased region" description="Acidic residues" evidence="1">
    <location>
        <begin position="394"/>
        <end position="409"/>
    </location>
</feature>
<feature type="chain" id="PRO_5043718554" description="Chitin-binding type-2 domain-containing protein" evidence="2">
    <location>
        <begin position="24"/>
        <end position="441"/>
    </location>
</feature>
<dbReference type="PANTHER" id="PTHR22933">
    <property type="entry name" value="FI18007P1-RELATED"/>
    <property type="match status" value="1"/>
</dbReference>
<feature type="compositionally biased region" description="Acidic residues" evidence="1">
    <location>
        <begin position="55"/>
        <end position="67"/>
    </location>
</feature>
<dbReference type="PROSITE" id="PS51257">
    <property type="entry name" value="PROKAR_LIPOPROTEIN"/>
    <property type="match status" value="1"/>
</dbReference>
<evidence type="ECO:0000256" key="2">
    <source>
        <dbReference type="SAM" id="SignalP"/>
    </source>
</evidence>
<feature type="region of interest" description="Disordered" evidence="1">
    <location>
        <begin position="238"/>
        <end position="258"/>
    </location>
</feature>
<evidence type="ECO:0000256" key="1">
    <source>
        <dbReference type="SAM" id="MobiDB-lite"/>
    </source>
</evidence>
<evidence type="ECO:0000259" key="3">
    <source>
        <dbReference type="PROSITE" id="PS50940"/>
    </source>
</evidence>
<dbReference type="GO" id="GO:0005576">
    <property type="term" value="C:extracellular region"/>
    <property type="evidence" value="ECO:0007669"/>
    <property type="project" value="InterPro"/>
</dbReference>
<name>A0AAV1ZGI4_9ARAC</name>
<feature type="region of interest" description="Disordered" evidence="1">
    <location>
        <begin position="34"/>
        <end position="224"/>
    </location>
</feature>
<dbReference type="InterPro" id="IPR052976">
    <property type="entry name" value="Scoloptoxin-like"/>
</dbReference>
<feature type="region of interest" description="Disordered" evidence="1">
    <location>
        <begin position="374"/>
        <end position="441"/>
    </location>
</feature>
<keyword evidence="2" id="KW-0732">Signal</keyword>
<dbReference type="InterPro" id="IPR002557">
    <property type="entry name" value="Chitin-bd_dom"/>
</dbReference>
<dbReference type="GO" id="GO:0008061">
    <property type="term" value="F:chitin binding"/>
    <property type="evidence" value="ECO:0007669"/>
    <property type="project" value="InterPro"/>
</dbReference>
<feature type="domain" description="Chitin-binding type-2" evidence="3">
    <location>
        <begin position="301"/>
        <end position="358"/>
    </location>
</feature>
<dbReference type="EMBL" id="CAXIEN010000040">
    <property type="protein sequence ID" value="CAL1269454.1"/>
    <property type="molecule type" value="Genomic_DNA"/>
</dbReference>
<proteinExistence type="predicted"/>
<feature type="compositionally biased region" description="Polar residues" evidence="1">
    <location>
        <begin position="115"/>
        <end position="125"/>
    </location>
</feature>
<evidence type="ECO:0000313" key="4">
    <source>
        <dbReference type="EMBL" id="CAL1269454.1"/>
    </source>
</evidence>
<comment type="caution">
    <text evidence="4">The sequence shown here is derived from an EMBL/GenBank/DDBJ whole genome shotgun (WGS) entry which is preliminary data.</text>
</comment>
<feature type="compositionally biased region" description="Low complexity" evidence="1">
    <location>
        <begin position="135"/>
        <end position="148"/>
    </location>
</feature>
<feature type="signal peptide" evidence="2">
    <location>
        <begin position="1"/>
        <end position="23"/>
    </location>
</feature>
<dbReference type="SUPFAM" id="SSF57625">
    <property type="entry name" value="Invertebrate chitin-binding proteins"/>
    <property type="match status" value="1"/>
</dbReference>
<dbReference type="PROSITE" id="PS50940">
    <property type="entry name" value="CHIT_BIND_II"/>
    <property type="match status" value="1"/>
</dbReference>
<dbReference type="Gene3D" id="2.170.140.10">
    <property type="entry name" value="Chitin binding domain"/>
    <property type="match status" value="1"/>
</dbReference>
<protein>
    <recommendedName>
        <fullName evidence="3">Chitin-binding type-2 domain-containing protein</fullName>
    </recommendedName>
</protein>
<reference evidence="4 5" key="1">
    <citation type="submission" date="2024-04" db="EMBL/GenBank/DDBJ databases">
        <authorList>
            <person name="Rising A."/>
            <person name="Reimegard J."/>
            <person name="Sonavane S."/>
            <person name="Akerstrom W."/>
            <person name="Nylinder S."/>
            <person name="Hedman E."/>
            <person name="Kallberg Y."/>
        </authorList>
    </citation>
    <scope>NUCLEOTIDE SEQUENCE [LARGE SCALE GENOMIC DNA]</scope>
</reference>
<evidence type="ECO:0000313" key="5">
    <source>
        <dbReference type="Proteomes" id="UP001497382"/>
    </source>
</evidence>
<accession>A0AAV1ZGI4</accession>
<dbReference type="SMART" id="SM00494">
    <property type="entry name" value="ChtBD2"/>
    <property type="match status" value="1"/>
</dbReference>
<dbReference type="Proteomes" id="UP001497382">
    <property type="component" value="Unassembled WGS sequence"/>
</dbReference>
<feature type="compositionally biased region" description="Basic residues" evidence="1">
    <location>
        <begin position="413"/>
        <end position="427"/>
    </location>
</feature>
<keyword evidence="5" id="KW-1185">Reference proteome</keyword>
<dbReference type="InterPro" id="IPR036508">
    <property type="entry name" value="Chitin-bd_dom_sf"/>
</dbReference>
<organism evidence="4 5">
    <name type="scientific">Larinioides sclopetarius</name>
    <dbReference type="NCBI Taxonomy" id="280406"/>
    <lineage>
        <taxon>Eukaryota</taxon>
        <taxon>Metazoa</taxon>
        <taxon>Ecdysozoa</taxon>
        <taxon>Arthropoda</taxon>
        <taxon>Chelicerata</taxon>
        <taxon>Arachnida</taxon>
        <taxon>Araneae</taxon>
        <taxon>Araneomorphae</taxon>
        <taxon>Entelegynae</taxon>
        <taxon>Araneoidea</taxon>
        <taxon>Araneidae</taxon>
        <taxon>Larinioides</taxon>
    </lineage>
</organism>
<gene>
    <name evidence="4" type="ORF">LARSCL_LOCUS4736</name>
</gene>
<feature type="compositionally biased region" description="Acidic residues" evidence="1">
    <location>
        <begin position="431"/>
        <end position="441"/>
    </location>
</feature>
<dbReference type="PANTHER" id="PTHR22933:SF40">
    <property type="entry name" value="CUTICULAR PROTEIN ANALOGOUS TO PERITROPHINS 1-H"/>
    <property type="match status" value="1"/>
</dbReference>
<feature type="compositionally biased region" description="Low complexity" evidence="1">
    <location>
        <begin position="174"/>
        <end position="209"/>
    </location>
</feature>